<comment type="caution">
    <text evidence="2">The sequence shown here is derived from an EMBL/GenBank/DDBJ whole genome shotgun (WGS) entry which is preliminary data.</text>
</comment>
<feature type="region of interest" description="Disordered" evidence="1">
    <location>
        <begin position="1"/>
        <end position="24"/>
    </location>
</feature>
<reference evidence="2" key="1">
    <citation type="submission" date="2023-10" db="EMBL/GenBank/DDBJ databases">
        <authorList>
            <person name="Chen Y."/>
            <person name="Shah S."/>
            <person name="Dougan E. K."/>
            <person name="Thang M."/>
            <person name="Chan C."/>
        </authorList>
    </citation>
    <scope>NUCLEOTIDE SEQUENCE [LARGE SCALE GENOMIC DNA]</scope>
</reference>
<sequence>MSLLPRHGHAASRPRARPTCRAPRGRPWRAALQDALARAKKRKVHDCARQGAVLFGPLIGDEPLVAKASCCVFSANGQYMGDNDAIRGPFDGILARSNVEAELASCLVEDSGSAGIAALEDSTVVLVGSTLRGNRRGASSAKGGGQLVVQQDPAGIC</sequence>
<organism evidence="2 3">
    <name type="scientific">Prorocentrum cordatum</name>
    <dbReference type="NCBI Taxonomy" id="2364126"/>
    <lineage>
        <taxon>Eukaryota</taxon>
        <taxon>Sar</taxon>
        <taxon>Alveolata</taxon>
        <taxon>Dinophyceae</taxon>
        <taxon>Prorocentrales</taxon>
        <taxon>Prorocentraceae</taxon>
        <taxon>Prorocentrum</taxon>
    </lineage>
</organism>
<protein>
    <submittedName>
        <fullName evidence="2">Uncharacterized protein</fullName>
    </submittedName>
</protein>
<accession>A0ABN9UVI5</accession>
<keyword evidence="3" id="KW-1185">Reference proteome</keyword>
<dbReference type="Proteomes" id="UP001189429">
    <property type="component" value="Unassembled WGS sequence"/>
</dbReference>
<dbReference type="EMBL" id="CAUYUJ010016271">
    <property type="protein sequence ID" value="CAK0863528.1"/>
    <property type="molecule type" value="Genomic_DNA"/>
</dbReference>
<evidence type="ECO:0000256" key="1">
    <source>
        <dbReference type="SAM" id="MobiDB-lite"/>
    </source>
</evidence>
<proteinExistence type="predicted"/>
<evidence type="ECO:0000313" key="2">
    <source>
        <dbReference type="EMBL" id="CAK0863528.1"/>
    </source>
</evidence>
<name>A0ABN9UVI5_9DINO</name>
<gene>
    <name evidence="2" type="ORF">PCOR1329_LOCUS51645</name>
</gene>
<evidence type="ECO:0000313" key="3">
    <source>
        <dbReference type="Proteomes" id="UP001189429"/>
    </source>
</evidence>